<evidence type="ECO:0000313" key="2">
    <source>
        <dbReference type="Proteomes" id="UP000717364"/>
    </source>
</evidence>
<name>A0A947DI95_9CYAN</name>
<comment type="caution">
    <text evidence="1">The sequence shown here is derived from an EMBL/GenBank/DDBJ whole genome shotgun (WGS) entry which is preliminary data.</text>
</comment>
<accession>A0A947DI95</accession>
<dbReference type="RefSeq" id="WP_215610589.1">
    <property type="nucleotide sequence ID" value="NZ_JADOES010000049.1"/>
</dbReference>
<dbReference type="EMBL" id="JADOES010000049">
    <property type="protein sequence ID" value="MBT9317525.1"/>
    <property type="molecule type" value="Genomic_DNA"/>
</dbReference>
<dbReference type="InterPro" id="IPR027417">
    <property type="entry name" value="P-loop_NTPase"/>
</dbReference>
<sequence length="250" mass="28553">MVLIKDLQDIQSVTKSVLLHRSVPQTKFYIFGTGRCGSTLLVGLLNCHSEISCDTEILSSYSLVPKFTLFKRVYHCPTSVYGFKLLMYHMTDVHHMQSPMGFLQWLNRKGFQVIYLRRKNRLQHAISLVVSAKRKVLHEQKSNRAVEIKPVHVAPADVLATMAKFEINYQSEISLLKTIPHLALVYEEHLASSQQHQATSNLVFDYLGLKSEPVEAKLRKIMPLDLSQSILNYEEVMTAISQSAYARFLT</sequence>
<reference evidence="1" key="1">
    <citation type="submission" date="2020-11" db="EMBL/GenBank/DDBJ databases">
        <authorList>
            <person name="Konstantinou D."/>
            <person name="Gkelis S."/>
            <person name="Popin R."/>
            <person name="Fewer D."/>
            <person name="Sivonen K."/>
        </authorList>
    </citation>
    <scope>NUCLEOTIDE SEQUENCE</scope>
    <source>
        <strain evidence="1">TAU-MAC 1115</strain>
    </source>
</reference>
<organism evidence="1 2">
    <name type="scientific">Leptothoe spongobia TAU-MAC 1115</name>
    <dbReference type="NCBI Taxonomy" id="1967444"/>
    <lineage>
        <taxon>Bacteria</taxon>
        <taxon>Bacillati</taxon>
        <taxon>Cyanobacteriota</taxon>
        <taxon>Cyanophyceae</taxon>
        <taxon>Nodosilineales</taxon>
        <taxon>Cymatolegaceae</taxon>
        <taxon>Leptothoe</taxon>
        <taxon>Leptothoe spongobia</taxon>
    </lineage>
</organism>
<evidence type="ECO:0000313" key="1">
    <source>
        <dbReference type="EMBL" id="MBT9317525.1"/>
    </source>
</evidence>
<dbReference type="SUPFAM" id="SSF52540">
    <property type="entry name" value="P-loop containing nucleoside triphosphate hydrolases"/>
    <property type="match status" value="1"/>
</dbReference>
<reference evidence="1" key="2">
    <citation type="journal article" date="2021" name="Mar. Drugs">
        <title>Genome Reduction and Secondary Metabolism of the Marine Sponge-Associated Cyanobacterium Leptothoe.</title>
        <authorList>
            <person name="Konstantinou D."/>
            <person name="Popin R.V."/>
            <person name="Fewer D.P."/>
            <person name="Sivonen K."/>
            <person name="Gkelis S."/>
        </authorList>
    </citation>
    <scope>NUCLEOTIDE SEQUENCE</scope>
    <source>
        <strain evidence="1">TAU-MAC 1115</strain>
    </source>
</reference>
<dbReference type="Proteomes" id="UP000717364">
    <property type="component" value="Unassembled WGS sequence"/>
</dbReference>
<keyword evidence="2" id="KW-1185">Reference proteome</keyword>
<dbReference type="AlphaFoldDB" id="A0A947DI95"/>
<proteinExistence type="predicted"/>
<dbReference type="Gene3D" id="3.40.50.300">
    <property type="entry name" value="P-loop containing nucleotide triphosphate hydrolases"/>
    <property type="match status" value="1"/>
</dbReference>
<evidence type="ECO:0008006" key="3">
    <source>
        <dbReference type="Google" id="ProtNLM"/>
    </source>
</evidence>
<gene>
    <name evidence="1" type="ORF">IXB50_19050</name>
</gene>
<protein>
    <recommendedName>
        <fullName evidence="3">Sulfotransferase</fullName>
    </recommendedName>
</protein>